<evidence type="ECO:0000256" key="2">
    <source>
        <dbReference type="ARBA" id="ARBA00023054"/>
    </source>
</evidence>
<organism evidence="4 5">
    <name type="scientific">Ralstonia flaminis</name>
    <dbReference type="NCBI Taxonomy" id="3058597"/>
    <lineage>
        <taxon>Bacteria</taxon>
        <taxon>Pseudomonadati</taxon>
        <taxon>Pseudomonadota</taxon>
        <taxon>Betaproteobacteria</taxon>
        <taxon>Burkholderiales</taxon>
        <taxon>Burkholderiaceae</taxon>
        <taxon>Ralstonia</taxon>
    </lineage>
</organism>
<dbReference type="RefSeq" id="WP_199030494.1">
    <property type="nucleotide sequence ID" value="NZ_CATZLL010000011.1"/>
</dbReference>
<evidence type="ECO:0000313" key="4">
    <source>
        <dbReference type="EMBL" id="CAJ0818006.1"/>
    </source>
</evidence>
<evidence type="ECO:0000313" key="5">
    <source>
        <dbReference type="Proteomes" id="UP001189757"/>
    </source>
</evidence>
<reference evidence="4 5" key="1">
    <citation type="submission" date="2023-07" db="EMBL/GenBank/DDBJ databases">
        <authorList>
            <person name="Peeters C."/>
        </authorList>
    </citation>
    <scope>NUCLEOTIDE SEQUENCE [LARGE SCALE GENOMIC DNA]</scope>
    <source>
        <strain evidence="4 5">LMG 18101</strain>
    </source>
</reference>
<gene>
    <name evidence="4" type="ORF">LMG18101_03462</name>
</gene>
<dbReference type="PRINTS" id="PR01490">
    <property type="entry name" value="RTXTOXIND"/>
</dbReference>
<dbReference type="EMBL" id="CATZLL010000011">
    <property type="protein sequence ID" value="CAJ0818006.1"/>
    <property type="molecule type" value="Genomic_DNA"/>
</dbReference>
<proteinExistence type="predicted"/>
<dbReference type="Proteomes" id="UP001189757">
    <property type="component" value="Unassembled WGS sequence"/>
</dbReference>
<dbReference type="SUPFAM" id="SSF111369">
    <property type="entry name" value="HlyD-like secretion proteins"/>
    <property type="match status" value="1"/>
</dbReference>
<dbReference type="Gene3D" id="2.40.50.100">
    <property type="match status" value="1"/>
</dbReference>
<evidence type="ECO:0000259" key="3">
    <source>
        <dbReference type="Pfam" id="PF25984"/>
    </source>
</evidence>
<dbReference type="Pfam" id="PF25984">
    <property type="entry name" value="BSH_YknX"/>
    <property type="match status" value="1"/>
</dbReference>
<dbReference type="PANTHER" id="PTHR32347:SF23">
    <property type="entry name" value="BLL5650 PROTEIN"/>
    <property type="match status" value="1"/>
</dbReference>
<keyword evidence="2" id="KW-0175">Coiled coil</keyword>
<keyword evidence="5" id="KW-1185">Reference proteome</keyword>
<dbReference type="InterPro" id="IPR050465">
    <property type="entry name" value="UPF0194_transport"/>
</dbReference>
<comment type="caution">
    <text evidence="4">The sequence shown here is derived from an EMBL/GenBank/DDBJ whole genome shotgun (WGS) entry which is preliminary data.</text>
</comment>
<feature type="domain" description="YknX-like barrel-sandwich hybrid" evidence="3">
    <location>
        <begin position="66"/>
        <end position="240"/>
    </location>
</feature>
<dbReference type="InterPro" id="IPR058639">
    <property type="entry name" value="BSH_YknX-like"/>
</dbReference>
<dbReference type="PANTHER" id="PTHR32347">
    <property type="entry name" value="EFFLUX SYSTEM COMPONENT YKNX-RELATED"/>
    <property type="match status" value="1"/>
</dbReference>
<comment type="subcellular location">
    <subcellularLocation>
        <location evidence="1">Cell envelope</location>
    </subcellularLocation>
</comment>
<name>A0ABM9K944_9RALS</name>
<evidence type="ECO:0000256" key="1">
    <source>
        <dbReference type="ARBA" id="ARBA00004196"/>
    </source>
</evidence>
<accession>A0ABM9K944</accession>
<protein>
    <recommendedName>
        <fullName evidence="3">YknX-like barrel-sandwich hybrid domain-containing protein</fullName>
    </recommendedName>
</protein>
<sequence length="361" mass="39327">MKIRWLLVLSVIGLLIGIGAAIYYAQQSPPLPPVFQAAANPYATGIYANGIIESDQQSGANLNLYSEVSGTVARILVQEGQAVKRGDALIQVEDSVQRALTAQQQSQADALDAQLNALLAQPRKETLEVTRAQVTAADASLRTVQDQLDKLEAAARLNPKAVSRDAMDNAANAVRVAHGNLIVAQRQYELTRAGAWSYDIRSMQKQRDALQKGAAAAAALLDKYTVRAPADGIVMSVNTSPGAYVSPQGTYDAYTRGYVPLVMMSSGQSQLAVRVYVDEILVHRLPSNTVKARMFFRGTDVSVPLEFVRVQPYVSPKVELSDQRSERVDVRVLPLLFRFKQPDKLVVYPGQLVDVYLQGAS</sequence>